<dbReference type="GO" id="GO:1990116">
    <property type="term" value="P:ribosome-associated ubiquitin-dependent protein catabolic process"/>
    <property type="evidence" value="ECO:0007669"/>
    <property type="project" value="UniProtKB-UniRule"/>
</dbReference>
<evidence type="ECO:0000256" key="10">
    <source>
        <dbReference type="ARBA" id="ARBA00022737"/>
    </source>
</evidence>
<evidence type="ECO:0000256" key="14">
    <source>
        <dbReference type="ARBA" id="ARBA00055150"/>
    </source>
</evidence>
<dbReference type="OrthoDB" id="6108at2759"/>
<keyword evidence="12 16" id="KW-0833">Ubl conjugation pathway</keyword>
<dbReference type="Pfam" id="PF22958">
    <property type="entry name" value="Ltn1_1st"/>
    <property type="match status" value="1"/>
</dbReference>
<accession>A0A1E3BCF6</accession>
<dbReference type="Pfam" id="PF22999">
    <property type="entry name" value="LTN1_E3_ligase_6th"/>
    <property type="match status" value="1"/>
</dbReference>
<evidence type="ECO:0000256" key="9">
    <source>
        <dbReference type="ARBA" id="ARBA00022723"/>
    </source>
</evidence>
<dbReference type="FunFam" id="3.30.40.10:FF:000038">
    <property type="entry name" value="E3 ubiquitin-protein ligase listerin"/>
    <property type="match status" value="1"/>
</dbReference>
<evidence type="ECO:0000256" key="2">
    <source>
        <dbReference type="ARBA" id="ARBA00004514"/>
    </source>
</evidence>
<reference evidence="19 20" key="1">
    <citation type="journal article" date="2016" name="BMC Genomics">
        <title>Comparative genomic and transcriptomic analyses of the Fuzhuan brick tea-fermentation fungus Aspergillus cristatus.</title>
        <authorList>
            <person name="Ge Y."/>
            <person name="Wang Y."/>
            <person name="Liu Y."/>
            <person name="Tan Y."/>
            <person name="Ren X."/>
            <person name="Zhang X."/>
            <person name="Hyde K.D."/>
            <person name="Liu Y."/>
            <person name="Liu Z."/>
        </authorList>
    </citation>
    <scope>NUCLEOTIDE SEQUENCE [LARGE SCALE GENOMIC DNA]</scope>
    <source>
        <strain evidence="19 20">GZAAS20.1005</strain>
    </source>
</reference>
<evidence type="ECO:0000256" key="13">
    <source>
        <dbReference type="ARBA" id="ARBA00022833"/>
    </source>
</evidence>
<evidence type="ECO:0000256" key="8">
    <source>
        <dbReference type="ARBA" id="ARBA00022679"/>
    </source>
</evidence>
<dbReference type="InterPro" id="IPR011016">
    <property type="entry name" value="Znf_RING-CH"/>
</dbReference>
<gene>
    <name evidence="19" type="ORF">SI65_05272</name>
</gene>
<dbReference type="InterPro" id="IPR016024">
    <property type="entry name" value="ARM-type_fold"/>
</dbReference>
<evidence type="ECO:0000256" key="15">
    <source>
        <dbReference type="PROSITE-ProRule" id="PRU00175"/>
    </source>
</evidence>
<evidence type="ECO:0000256" key="16">
    <source>
        <dbReference type="RuleBase" id="RU367090"/>
    </source>
</evidence>
<feature type="domain" description="RING-type" evidence="18">
    <location>
        <begin position="1572"/>
        <end position="1618"/>
    </location>
</feature>
<keyword evidence="13 16" id="KW-0862">Zinc</keyword>
<dbReference type="CDD" id="cd16491">
    <property type="entry name" value="RING-CH-C4HC3_LTN1"/>
    <property type="match status" value="1"/>
</dbReference>
<proteinExistence type="inferred from homology"/>
<feature type="region of interest" description="Disordered" evidence="17">
    <location>
        <begin position="1"/>
        <end position="22"/>
    </location>
</feature>
<comment type="similarity">
    <text evidence="4 16">Belongs to the LTN1 family.</text>
</comment>
<dbReference type="GO" id="GO:0072344">
    <property type="term" value="P:rescue of stalled ribosome"/>
    <property type="evidence" value="ECO:0007669"/>
    <property type="project" value="UniProtKB-UniRule"/>
</dbReference>
<evidence type="ECO:0000256" key="4">
    <source>
        <dbReference type="ARBA" id="ARBA00007997"/>
    </source>
</evidence>
<keyword evidence="11 15" id="KW-0863">Zinc-finger</keyword>
<evidence type="ECO:0000256" key="1">
    <source>
        <dbReference type="ARBA" id="ARBA00000900"/>
    </source>
</evidence>
<dbReference type="Pfam" id="PF13639">
    <property type="entry name" value="zf-RING_2"/>
    <property type="match status" value="1"/>
</dbReference>
<evidence type="ECO:0000256" key="12">
    <source>
        <dbReference type="ARBA" id="ARBA00022786"/>
    </source>
</evidence>
<comment type="subunit">
    <text evidence="16">Component of the ribosome quality control complex (RQC).</text>
</comment>
<comment type="function">
    <text evidence="16">E3 ubiquitin-protein ligase. Component of the ribosome quality control complex (RQC), a ribosome-associated complex that mediates ubiquitination and extraction of incompletely synthesized nascent chains for proteasomal degradation.</text>
</comment>
<dbReference type="SMART" id="SM00184">
    <property type="entry name" value="RING"/>
    <property type="match status" value="1"/>
</dbReference>
<feature type="compositionally biased region" description="Low complexity" evidence="17">
    <location>
        <begin position="7"/>
        <end position="22"/>
    </location>
</feature>
<dbReference type="Gene3D" id="1.25.10.10">
    <property type="entry name" value="Leucine-rich Repeat Variant"/>
    <property type="match status" value="1"/>
</dbReference>
<dbReference type="InterPro" id="IPR054478">
    <property type="entry name" value="LTN1_UBC"/>
</dbReference>
<dbReference type="InterPro" id="IPR039795">
    <property type="entry name" value="LTN1/Rkr1"/>
</dbReference>
<keyword evidence="9 16" id="KW-0479">Metal-binding</keyword>
<comment type="caution">
    <text evidence="19">The sequence shown here is derived from an EMBL/GenBank/DDBJ whole genome shotgun (WGS) entry which is preliminary data.</text>
</comment>
<evidence type="ECO:0000313" key="19">
    <source>
        <dbReference type="EMBL" id="ODM18655.1"/>
    </source>
</evidence>
<keyword evidence="8 16" id="KW-0808">Transferase</keyword>
<dbReference type="GO" id="GO:0043023">
    <property type="term" value="F:ribosomal large subunit binding"/>
    <property type="evidence" value="ECO:0007669"/>
    <property type="project" value="TreeGrafter"/>
</dbReference>
<comment type="catalytic activity">
    <reaction evidence="1 16">
        <text>S-ubiquitinyl-[E2 ubiquitin-conjugating enzyme]-L-cysteine + [acceptor protein]-L-lysine = [E2 ubiquitin-conjugating enzyme]-L-cysteine + N(6)-ubiquitinyl-[acceptor protein]-L-lysine.</text>
        <dbReference type="EC" id="2.3.2.27"/>
    </reaction>
</comment>
<dbReference type="STRING" id="573508.A0A1E3BCF6"/>
<comment type="subcellular location">
    <subcellularLocation>
        <location evidence="2">Cytoplasm</location>
        <location evidence="2">Cytosol</location>
    </subcellularLocation>
</comment>
<dbReference type="InterPro" id="IPR054477">
    <property type="entry name" value="LTN1_E3_ligase_6th"/>
</dbReference>
<evidence type="ECO:0000256" key="5">
    <source>
        <dbReference type="ARBA" id="ARBA00012483"/>
    </source>
</evidence>
<dbReference type="GO" id="GO:1990112">
    <property type="term" value="C:RQC complex"/>
    <property type="evidence" value="ECO:0007669"/>
    <property type="project" value="UniProtKB-UniRule"/>
</dbReference>
<dbReference type="InterPro" id="IPR001841">
    <property type="entry name" value="Znf_RING"/>
</dbReference>
<keyword evidence="7" id="KW-0963">Cytoplasm</keyword>
<dbReference type="InterPro" id="IPR039804">
    <property type="entry name" value="RING-CH-C4HC3_LTN1"/>
</dbReference>
<dbReference type="EMBL" id="JXNT01000005">
    <property type="protein sequence ID" value="ODM18655.1"/>
    <property type="molecule type" value="Genomic_DNA"/>
</dbReference>
<comment type="function">
    <text evidence="14">E3 ubiquitin-protein ligase component of the ribosome quality control complex (RQC), a ribosome-associated complex that mediates ubiquitination and extraction of incompletely synthesized nascent chains for proteasomal degradation. Mediates ubiquitination of proteins derived from mRNAs lacking stop codons (non-stop proteins) and other translation arrest products induced by poly-lysine sequences and tandem rare codons. Ubiquitination leads to CDC48 recruitment for extraction and degradation of the incomplete translation product. May indirectly play a role in chromatin function and transcription.</text>
</comment>
<dbReference type="VEuPathDB" id="FungiDB:SI65_05272"/>
<dbReference type="InterPro" id="IPR013083">
    <property type="entry name" value="Znf_RING/FYVE/PHD"/>
</dbReference>
<dbReference type="InterPro" id="IPR054476">
    <property type="entry name" value="Ltn1_N"/>
</dbReference>
<dbReference type="SUPFAM" id="SSF57850">
    <property type="entry name" value="RING/U-box"/>
    <property type="match status" value="1"/>
</dbReference>
<dbReference type="SMART" id="SM00744">
    <property type="entry name" value="RINGv"/>
    <property type="match status" value="1"/>
</dbReference>
<evidence type="ECO:0000256" key="7">
    <source>
        <dbReference type="ARBA" id="ARBA00022490"/>
    </source>
</evidence>
<dbReference type="Proteomes" id="UP000094569">
    <property type="component" value="Unassembled WGS sequence"/>
</dbReference>
<evidence type="ECO:0000256" key="6">
    <source>
        <dbReference type="ARBA" id="ARBA00017157"/>
    </source>
</evidence>
<dbReference type="GO" id="GO:0016567">
    <property type="term" value="P:protein ubiquitination"/>
    <property type="evidence" value="ECO:0007669"/>
    <property type="project" value="UniProtKB-UniPathway"/>
</dbReference>
<dbReference type="PANTHER" id="PTHR12389:SF0">
    <property type="entry name" value="E3 UBIQUITIN-PROTEIN LIGASE LISTERIN"/>
    <property type="match status" value="1"/>
</dbReference>
<dbReference type="SMART" id="SM01197">
    <property type="entry name" value="FANCL_C"/>
    <property type="match status" value="1"/>
</dbReference>
<keyword evidence="10" id="KW-0677">Repeat</keyword>
<dbReference type="PROSITE" id="PS50089">
    <property type="entry name" value="ZF_RING_2"/>
    <property type="match status" value="1"/>
</dbReference>
<dbReference type="GO" id="GO:0005829">
    <property type="term" value="C:cytosol"/>
    <property type="evidence" value="ECO:0007669"/>
    <property type="project" value="UniProtKB-SubCell"/>
</dbReference>
<organism evidence="19 20">
    <name type="scientific">Aspergillus cristatus</name>
    <name type="common">Chinese Fuzhuan brick tea-fermentation fungus</name>
    <name type="synonym">Eurotium cristatum</name>
    <dbReference type="NCBI Taxonomy" id="573508"/>
    <lineage>
        <taxon>Eukaryota</taxon>
        <taxon>Fungi</taxon>
        <taxon>Dikarya</taxon>
        <taxon>Ascomycota</taxon>
        <taxon>Pezizomycotina</taxon>
        <taxon>Eurotiomycetes</taxon>
        <taxon>Eurotiomycetidae</taxon>
        <taxon>Eurotiales</taxon>
        <taxon>Aspergillaceae</taxon>
        <taxon>Aspergillus</taxon>
        <taxon>Aspergillus subgen. Aspergillus</taxon>
    </lineage>
</organism>
<evidence type="ECO:0000256" key="17">
    <source>
        <dbReference type="SAM" id="MobiDB-lite"/>
    </source>
</evidence>
<evidence type="ECO:0000256" key="3">
    <source>
        <dbReference type="ARBA" id="ARBA00004906"/>
    </source>
</evidence>
<protein>
    <recommendedName>
        <fullName evidence="6 16">E3 ubiquitin-protein ligase listerin</fullName>
        <ecNumber evidence="5 16">2.3.2.27</ecNumber>
    </recommendedName>
    <alternativeName>
        <fullName evidence="16">RING-type E3 ubiquitin transferase listerin</fullName>
    </alternativeName>
</protein>
<sequence>MSKKFKSQASSSRAAASTFGSFGGFSSTFSGAGREPSSLTYVAEPPDLSRISEPQLAIAFKNFLKKDEVTRTKSLDDLNDYISSVEAHSGTPDDDFLEAWIKIYPRASIDLARRARQLAHTIQGTVASLVGKRIARFLPKVIGAWIAGLYDNDRPVQRSAVESFTRVFTTDEKRLGVWKIYQSSILEFVDDVILQQTPQTLSDERTVKSDDSQAKYARVAATAILLLNRIIGNTPREELEKDLPAIEVLLSSKSLWSLCCNEDPFVRRSLYALLRSAVVKIPEELDWKIISAAVIGKSLSMAQIGASTELSESLLQITSARPQLWTEDYAGKTSPTKRLLQYIQKGSQGGQSSFWPNTYQLLQAVPLKILADVRPEATTENGIGLSSAIALMEAFQEGLSSRDEPRVNQAAGWKSYIDTGIWLAKIIPETEKTKLVQERLSPILVQHVKADPTQSRWSLPPQLAQSVCADYIVTLAKDGYESELHLLWTGLSDSLLESVKLSSPEQSKDFQASQDAISTQAQRLLSLESAALMRVSATEYEARISKTFETTGLPLLDSCLQVLRTRNGKPYGAAAVVEESVRHIPQIARHSKELLKFVQEDAPELLFSPSADRIITIILSCRSWHGYGSSFEKIIEQVIQLEPEQSNSLVLQRLLATLDFKEIGDKSGLNLLIMRALDRACKGSRSHWPIVIAVLQNPTSHGELTDSIFLSIIDSLSTEDKVIDTLYGLSQIATSIPAAIMKFQSGANGSKLAGKLLFLSESGDEEVGDLAESLTNTLKETVVGETSNKSNVEILQHNFDHVNEESLSIESLLSIAEELLQNLTPEEASQTIKSVFPSAQSWEKALGLFLQLPPRSSTAITNPIGGTVHLIDSELPETFWEQYNSISRDASHCSAAFRLSYFATKILSSFAVTEHLGAEELESLSYNLPLAIQLIEDDLSIERCNGITGIQLAEQREEYLEIVKEGRKVIYEWIQSNTEIGGEPLSSRLIAFWISKLDKLDGNSPVSYRIGEAFVKVMAGAGSSKTSKSPEDVTQLCRNTRTANAIHSAAWMRVLRQAVISNPAGTRLCNELVADSTGLKVEDERKDGLRKLALLNLLFAEGQGVASSIPTQRLVFLVKHLISCLQSEIKSHGLRAEIMRTLTFVLPCLNEIYGSHWEDSMGILSSTWRETGGGDEGLPVLETSFRLFACLKSIVDDEESNDDVKDAWSDRKTTLFNDLTSTLKKFDSSTIFHKPRDVTVELLCSLLNTIPIKSLEDVNKIFPLLTAQSRTVQRAAYIVLHRYIPEVQEQVSFDVALSKSTARLPLELLSLLLEAPTMESINTSDGEDKMWTGLRSYLLSWKVVFDHFTNASFALQENYVASIKENDILIPLLEFIFDFLQQSHGKIVDATKFDIRTFEPDQAETAEKETQWLLIHLYFLCLRHLANMTKNWWIDAKKRIKGPVEAWTEKYISPLIIEDSLRGVSDWVSTQDPNEERALAVKISPKTAEIIASIEVDEESPPVAISLSLPPAYPLQPALVVSRSRVLVDERKWKSWLLTIQGVIMFANGNLEDGLMAFRRNVQGALKGQSECAICYSVISTDMQTPNKRCATCKNTFHSVCLFRWFKSSNQSTCPLCRNNFVYV</sequence>
<evidence type="ECO:0000259" key="18">
    <source>
        <dbReference type="PROSITE" id="PS50089"/>
    </source>
</evidence>
<dbReference type="GO" id="GO:0008270">
    <property type="term" value="F:zinc ion binding"/>
    <property type="evidence" value="ECO:0007669"/>
    <property type="project" value="UniProtKB-KW"/>
</dbReference>
<dbReference type="Pfam" id="PF23009">
    <property type="entry name" value="UBC_like"/>
    <property type="match status" value="1"/>
</dbReference>
<comment type="pathway">
    <text evidence="3 16">Protein modification; protein ubiquitination.</text>
</comment>
<evidence type="ECO:0000256" key="11">
    <source>
        <dbReference type="ARBA" id="ARBA00022771"/>
    </source>
</evidence>
<dbReference type="PANTHER" id="PTHR12389">
    <property type="entry name" value="ZINC FINGER PROTEIN 294"/>
    <property type="match status" value="1"/>
</dbReference>
<name>A0A1E3BCF6_ASPCR</name>
<dbReference type="SUPFAM" id="SSF48371">
    <property type="entry name" value="ARM repeat"/>
    <property type="match status" value="1"/>
</dbReference>
<dbReference type="GO" id="GO:0061630">
    <property type="term" value="F:ubiquitin protein ligase activity"/>
    <property type="evidence" value="ECO:0007669"/>
    <property type="project" value="UniProtKB-UniRule"/>
</dbReference>
<evidence type="ECO:0000313" key="20">
    <source>
        <dbReference type="Proteomes" id="UP000094569"/>
    </source>
</evidence>
<dbReference type="Gene3D" id="3.30.40.10">
    <property type="entry name" value="Zinc/RING finger domain, C3HC4 (zinc finger)"/>
    <property type="match status" value="1"/>
</dbReference>
<dbReference type="InterPro" id="IPR011989">
    <property type="entry name" value="ARM-like"/>
</dbReference>
<dbReference type="UniPathway" id="UPA00143"/>
<keyword evidence="20" id="KW-1185">Reference proteome</keyword>
<dbReference type="EC" id="2.3.2.27" evidence="5 16"/>